<protein>
    <submittedName>
        <fullName evidence="11 12">Fatty-acid and retinol-binding protein 1</fullName>
    </submittedName>
</protein>
<evidence type="ECO:0000256" key="4">
    <source>
        <dbReference type="ARBA" id="ARBA00022729"/>
    </source>
</evidence>
<comment type="similarity">
    <text evidence="2">Belongs to the fatty-acid and retinol-binding protein (FARBP) family.</text>
</comment>
<feature type="signal peptide" evidence="9">
    <location>
        <begin position="1"/>
        <end position="19"/>
    </location>
</feature>
<dbReference type="InterPro" id="IPR017943">
    <property type="entry name" value="Bactericidal_perm-incr_a/b_dom"/>
</dbReference>
<keyword evidence="3" id="KW-0964">Secreted</keyword>
<evidence type="ECO:0000256" key="9">
    <source>
        <dbReference type="SAM" id="SignalP"/>
    </source>
</evidence>
<evidence type="ECO:0000313" key="12">
    <source>
        <dbReference type="WBParaSite" id="PgB23_g012_t02"/>
    </source>
</evidence>
<dbReference type="GO" id="GO:0016918">
    <property type="term" value="F:retinal binding"/>
    <property type="evidence" value="ECO:0007669"/>
    <property type="project" value="UniProtKB-KW"/>
</dbReference>
<evidence type="ECO:0000256" key="1">
    <source>
        <dbReference type="ARBA" id="ARBA00004613"/>
    </source>
</evidence>
<evidence type="ECO:0000256" key="8">
    <source>
        <dbReference type="ARBA" id="ARBA00023121"/>
    </source>
</evidence>
<dbReference type="GO" id="GO:0019841">
    <property type="term" value="F:retinol binding"/>
    <property type="evidence" value="ECO:0007669"/>
    <property type="project" value="UniProtKB-KW"/>
</dbReference>
<dbReference type="Proteomes" id="UP000887569">
    <property type="component" value="Unplaced"/>
</dbReference>
<keyword evidence="8" id="KW-0446">Lipid-binding</keyword>
<dbReference type="WBParaSite" id="PgB23_g012_t02">
    <property type="protein sequence ID" value="PgB23_g012_t02"/>
    <property type="gene ID" value="PgB23_g012"/>
</dbReference>
<evidence type="ECO:0000313" key="11">
    <source>
        <dbReference type="WBParaSite" id="PgB23_g012_t01"/>
    </source>
</evidence>
<dbReference type="PANTHER" id="PTHR31418">
    <property type="entry name" value="FATTY-ACID AND RETINOL-BINDING PROTEIN 1"/>
    <property type="match status" value="1"/>
</dbReference>
<keyword evidence="7" id="KW-0683">Retinol-binding</keyword>
<reference evidence="11 12" key="1">
    <citation type="submission" date="2022-11" db="UniProtKB">
        <authorList>
            <consortium name="WormBaseParasite"/>
        </authorList>
    </citation>
    <scope>IDENTIFICATION</scope>
</reference>
<dbReference type="WBParaSite" id="PgB23_g012_t01">
    <property type="protein sequence ID" value="PgB23_g012_t01"/>
    <property type="gene ID" value="PgB23_g012"/>
</dbReference>
<dbReference type="Gene3D" id="3.15.20.10">
    <property type="entry name" value="Bactericidal permeability-increasing protein, domain 2"/>
    <property type="match status" value="1"/>
</dbReference>
<evidence type="ECO:0000256" key="7">
    <source>
        <dbReference type="ARBA" id="ARBA00023072"/>
    </source>
</evidence>
<dbReference type="InterPro" id="IPR008632">
    <property type="entry name" value="Gp-FAR-1"/>
</dbReference>
<name>A0A914ZV50_PARUN</name>
<dbReference type="WBParaSite" id="PgB23_g012_t03">
    <property type="protein sequence ID" value="PgB23_g012_t03"/>
    <property type="gene ID" value="PgB23_g012"/>
</dbReference>
<evidence type="ECO:0000256" key="5">
    <source>
        <dbReference type="ARBA" id="ARBA00022893"/>
    </source>
</evidence>
<evidence type="ECO:0000256" key="2">
    <source>
        <dbReference type="ARBA" id="ARBA00006648"/>
    </source>
</evidence>
<proteinExistence type="inferred from homology"/>
<keyword evidence="6" id="KW-0175">Coiled coil</keyword>
<evidence type="ECO:0000313" key="10">
    <source>
        <dbReference type="Proteomes" id="UP000887569"/>
    </source>
</evidence>
<dbReference type="PANTHER" id="PTHR31418:SF20">
    <property type="entry name" value="PERMEABLE EGGSHELL"/>
    <property type="match status" value="1"/>
</dbReference>
<comment type="subcellular location">
    <subcellularLocation>
        <location evidence="1">Secreted</location>
    </subcellularLocation>
</comment>
<keyword evidence="5" id="KW-0845">Vitamin A</keyword>
<keyword evidence="4 9" id="KW-0732">Signal</keyword>
<evidence type="ECO:0000256" key="6">
    <source>
        <dbReference type="ARBA" id="ARBA00023054"/>
    </source>
</evidence>
<organism evidence="10 11">
    <name type="scientific">Parascaris univalens</name>
    <name type="common">Nematode worm</name>
    <dbReference type="NCBI Taxonomy" id="6257"/>
    <lineage>
        <taxon>Eukaryota</taxon>
        <taxon>Metazoa</taxon>
        <taxon>Ecdysozoa</taxon>
        <taxon>Nematoda</taxon>
        <taxon>Chromadorea</taxon>
        <taxon>Rhabditida</taxon>
        <taxon>Spirurina</taxon>
        <taxon>Ascaridomorpha</taxon>
        <taxon>Ascaridoidea</taxon>
        <taxon>Ascarididae</taxon>
        <taxon>Parascaris</taxon>
    </lineage>
</organism>
<dbReference type="GO" id="GO:0005576">
    <property type="term" value="C:extracellular region"/>
    <property type="evidence" value="ECO:0007669"/>
    <property type="project" value="UniProtKB-SubCell"/>
</dbReference>
<accession>A0A914ZV50</accession>
<dbReference type="AlphaFoldDB" id="A0A914ZV50"/>
<dbReference type="SUPFAM" id="SSF55394">
    <property type="entry name" value="Bactericidal permeability-increasing protein, BPI"/>
    <property type="match status" value="1"/>
</dbReference>
<feature type="chain" id="PRO_5041109705" evidence="9">
    <location>
        <begin position="20"/>
        <end position="494"/>
    </location>
</feature>
<sequence length="494" mass="55376">MYIVGVVALLCALHRCVLSSFISLDVGSGAASQLIREALHHVLTTPRATRHTLATHERPLLASLVNVVTVNRVAYSNVTLRFYPDTVRVKASNVRVESVSNVSANVWPMSFGDEIVNVSVQLGDVEMAARLEGYSARILSCSLRDPLVDASSRNFWITDRILSLASRPLQNNFQRIVCPIISRYIDSIDSNAIKNISLEEVIPLQYRSVFNDSEPILFYRINAISIAERHAVINAQLEWNETAMFGTNGAFTTNGTDVELEWDTDERVAVWIDDVAINEMLDQIEWDFQWMEEQIPVSSPAIPLSSREFLTTLCTSCYFLLNVWAKGPPVILATNNSIVLEKRDRLNLRVVNPDRNVTSVFVSMVLTINAELRPTFDSGTLRTQVQLLDTNVIMERGAFPPSWSFFVQDLMRGMILEMMWPELKKQIEELTYGEGIRLAASCGIDPKSIQTLIGEGRLGVSACLSLQKLKPQQCANDVKNALPNASKLFPKRRK</sequence>
<keyword evidence="10" id="KW-1185">Reference proteome</keyword>
<evidence type="ECO:0000256" key="3">
    <source>
        <dbReference type="ARBA" id="ARBA00022525"/>
    </source>
</evidence>